<protein>
    <recommendedName>
        <fullName evidence="7">Protein arginine N-methyltransferase PRMT10</fullName>
        <ecNumber evidence="1">2.1.1.319</ecNumber>
    </recommendedName>
</protein>
<evidence type="ECO:0000256" key="3">
    <source>
        <dbReference type="ARBA" id="ARBA00022679"/>
    </source>
</evidence>
<dbReference type="EC" id="2.1.1.319" evidence="1"/>
<keyword evidence="2 8" id="KW-0489">Methyltransferase</keyword>
<evidence type="ECO:0000259" key="9">
    <source>
        <dbReference type="Pfam" id="PF22528"/>
    </source>
</evidence>
<dbReference type="OrthoDB" id="7848332at2759"/>
<evidence type="ECO:0000256" key="1">
    <source>
        <dbReference type="ARBA" id="ARBA00011925"/>
    </source>
</evidence>
<dbReference type="InterPro" id="IPR055135">
    <property type="entry name" value="PRMT_dom"/>
</dbReference>
<gene>
    <name evidence="10" type="ORF">GOP47_0011467</name>
</gene>
<dbReference type="GO" id="GO:0005634">
    <property type="term" value="C:nucleus"/>
    <property type="evidence" value="ECO:0007669"/>
    <property type="project" value="TreeGrafter"/>
</dbReference>
<keyword evidence="3 8" id="KW-0808">Transferase</keyword>
<dbReference type="FunFam" id="3.40.50.150:FF:000132">
    <property type="entry name" value="Protein arginine N-methyltransferase PRMT10"/>
    <property type="match status" value="1"/>
</dbReference>
<evidence type="ECO:0000256" key="2">
    <source>
        <dbReference type="ARBA" id="ARBA00022603"/>
    </source>
</evidence>
<dbReference type="GO" id="GO:0032259">
    <property type="term" value="P:methylation"/>
    <property type="evidence" value="ECO:0007669"/>
    <property type="project" value="UniProtKB-KW"/>
</dbReference>
<dbReference type="InterPro" id="IPR025799">
    <property type="entry name" value="Arg_MeTrfase"/>
</dbReference>
<reference evidence="10" key="1">
    <citation type="submission" date="2021-01" db="EMBL/GenBank/DDBJ databases">
        <title>Adiantum capillus-veneris genome.</title>
        <authorList>
            <person name="Fang Y."/>
            <person name="Liao Q."/>
        </authorList>
    </citation>
    <scope>NUCLEOTIDE SEQUENCE</scope>
    <source>
        <strain evidence="10">H3</strain>
        <tissue evidence="10">Leaf</tissue>
    </source>
</reference>
<sequence length="375" mass="42155">MSRGAGGASMAGPVVDKGADFANYFCTYAFLYHQKEMLSDSVRMDAYHASIFKNTKHFKNKIVLDVGTGSGILAIWAAQAGAKKVYAVEATKMAEHARQLAAGNGVQDIVEVIEGSIEDVELPEMVDVIISEWMGYFLIRESMFDSVIKARDRWLKPTGVMYPSHARMWVAPIRSGLGKAKLQDYENVMVDWDSFIQDTNDYYGVNMSVLTKPFQEEQKKYYLQTALWNNLHPSQIIGAPFIAKEFDCLTASLKDAASVHSSFQVELWEGQLKLSGFAGWFDVQFKGRAEDPADQIIELTTSPSAEKSTHWGQQVFLLQPPLDYECGNIIEGQLDITRAKDNHRLMDLKFTHRLIRSRDANGVLAPFTCSDFYLE</sequence>
<dbReference type="FunFam" id="2.70.160.11:FF:000012">
    <property type="entry name" value="Protein arginine N-methyltransferase PRMT10"/>
    <property type="match status" value="1"/>
</dbReference>
<comment type="subunit">
    <text evidence="6">Ring-like homodimer.</text>
</comment>
<dbReference type="PANTHER" id="PTHR11006">
    <property type="entry name" value="PROTEIN ARGININE N-METHYLTRANSFERASE"/>
    <property type="match status" value="1"/>
</dbReference>
<dbReference type="Gene3D" id="3.40.50.150">
    <property type="entry name" value="Vaccinia Virus protein VP39"/>
    <property type="match status" value="1"/>
</dbReference>
<dbReference type="InterPro" id="IPR029063">
    <property type="entry name" value="SAM-dependent_MTases_sf"/>
</dbReference>
<evidence type="ECO:0000256" key="5">
    <source>
        <dbReference type="ARBA" id="ARBA00049086"/>
    </source>
</evidence>
<comment type="catalytic activity">
    <reaction evidence="5">
        <text>L-arginyl-[protein] + 2 S-adenosyl-L-methionine = N(omega),N(omega)-dimethyl-L-arginyl-[protein] + 2 S-adenosyl-L-homocysteine + 2 H(+)</text>
        <dbReference type="Rhea" id="RHEA:48096"/>
        <dbReference type="Rhea" id="RHEA-COMP:10532"/>
        <dbReference type="Rhea" id="RHEA-COMP:11991"/>
        <dbReference type="ChEBI" id="CHEBI:15378"/>
        <dbReference type="ChEBI" id="CHEBI:29965"/>
        <dbReference type="ChEBI" id="CHEBI:57856"/>
        <dbReference type="ChEBI" id="CHEBI:59789"/>
        <dbReference type="ChEBI" id="CHEBI:61897"/>
        <dbReference type="EC" id="2.1.1.319"/>
    </reaction>
</comment>
<evidence type="ECO:0000313" key="11">
    <source>
        <dbReference type="Proteomes" id="UP000886520"/>
    </source>
</evidence>
<organism evidence="10 11">
    <name type="scientific">Adiantum capillus-veneris</name>
    <name type="common">Maidenhair fern</name>
    <dbReference type="NCBI Taxonomy" id="13818"/>
    <lineage>
        <taxon>Eukaryota</taxon>
        <taxon>Viridiplantae</taxon>
        <taxon>Streptophyta</taxon>
        <taxon>Embryophyta</taxon>
        <taxon>Tracheophyta</taxon>
        <taxon>Polypodiopsida</taxon>
        <taxon>Polypodiidae</taxon>
        <taxon>Polypodiales</taxon>
        <taxon>Pteridineae</taxon>
        <taxon>Pteridaceae</taxon>
        <taxon>Vittarioideae</taxon>
        <taxon>Adiantum</taxon>
    </lineage>
</organism>
<evidence type="ECO:0000313" key="10">
    <source>
        <dbReference type="EMBL" id="KAI5073454.1"/>
    </source>
</evidence>
<dbReference type="GO" id="GO:0035242">
    <property type="term" value="F:protein-arginine omega-N asymmetric methyltransferase activity"/>
    <property type="evidence" value="ECO:0007669"/>
    <property type="project" value="UniProtKB-EC"/>
</dbReference>
<dbReference type="Pfam" id="PF22528">
    <property type="entry name" value="PRMT_C"/>
    <property type="match status" value="1"/>
</dbReference>
<evidence type="ECO:0000256" key="8">
    <source>
        <dbReference type="PROSITE-ProRule" id="PRU01015"/>
    </source>
</evidence>
<accession>A0A9D4UTA0</accession>
<keyword evidence="4 8" id="KW-0949">S-adenosyl-L-methionine</keyword>
<keyword evidence="11" id="KW-1185">Reference proteome</keyword>
<dbReference type="SUPFAM" id="SSF53335">
    <property type="entry name" value="S-adenosyl-L-methionine-dependent methyltransferases"/>
    <property type="match status" value="1"/>
</dbReference>
<dbReference type="EMBL" id="JABFUD020000011">
    <property type="protein sequence ID" value="KAI5073454.1"/>
    <property type="molecule type" value="Genomic_DNA"/>
</dbReference>
<evidence type="ECO:0000256" key="7">
    <source>
        <dbReference type="ARBA" id="ARBA00073641"/>
    </source>
</evidence>
<dbReference type="PANTHER" id="PTHR11006:SF68">
    <property type="entry name" value="PROTEIN ARGININE N-METHYLTRANSFERASE PRMT10"/>
    <property type="match status" value="1"/>
</dbReference>
<feature type="domain" description="Protein arginine N-methyltransferase" evidence="9">
    <location>
        <begin position="183"/>
        <end position="353"/>
    </location>
</feature>
<dbReference type="Pfam" id="PF06325">
    <property type="entry name" value="PrmA"/>
    <property type="match status" value="1"/>
</dbReference>
<dbReference type="PROSITE" id="PS51678">
    <property type="entry name" value="SAM_MT_PRMT"/>
    <property type="match status" value="1"/>
</dbReference>
<dbReference type="Proteomes" id="UP000886520">
    <property type="component" value="Chromosome 11"/>
</dbReference>
<dbReference type="Gene3D" id="2.70.160.11">
    <property type="entry name" value="Hnrnp arginine n-methyltransferase1"/>
    <property type="match status" value="1"/>
</dbReference>
<dbReference type="CDD" id="cd02440">
    <property type="entry name" value="AdoMet_MTases"/>
    <property type="match status" value="1"/>
</dbReference>
<evidence type="ECO:0000256" key="6">
    <source>
        <dbReference type="ARBA" id="ARBA00065072"/>
    </source>
</evidence>
<dbReference type="AlphaFoldDB" id="A0A9D4UTA0"/>
<name>A0A9D4UTA0_ADICA</name>
<proteinExistence type="predicted"/>
<comment type="caution">
    <text evidence="10">The sequence shown here is derived from an EMBL/GenBank/DDBJ whole genome shotgun (WGS) entry which is preliminary data.</text>
</comment>
<evidence type="ECO:0000256" key="4">
    <source>
        <dbReference type="ARBA" id="ARBA00022691"/>
    </source>
</evidence>
<dbReference type="GO" id="GO:0042054">
    <property type="term" value="F:histone methyltransferase activity"/>
    <property type="evidence" value="ECO:0007669"/>
    <property type="project" value="TreeGrafter"/>
</dbReference>